<proteinExistence type="inferred from homology"/>
<sequence>MVLKMEIISKESIKPSSKTPASLRTFRLSLLDQLVPPLYVPLILFYSHDKSSSNVKLAEISPLLKRSLSDALALYYPFAGRMKGESSVDCDDQGAHYLEARFDTHLSEIVESPKVEVLNQFVPSTSKESDGVLLGIQLNYFICGGIAIGISFCHKIADACTLSMFVKTWAATARGDTNLVAPSFVASSLFPPREQFGQHMALDSPKQRTDTRRFCFSSSKIAALRAEVGASTVVQPTRVELVTAAIWKWAMARKGHDQCRLSVVCHAVNLRRRMDPPLSEYVFGNLLWGAYALGNGEMDFGGLVSKMREAIGKIDGEYLKELQGENGHDVVVRHFKKTGEWFLDKEVDRFMFTSWCRFPIYESDFGWGKPVWVSSSISGPPNSIVLMDSMSDIGGIEAWITLDEVGMMRFEQEAPNA</sequence>
<gene>
    <name evidence="4" type="ORF">RHSIM_Rhsim08G0185900</name>
</gene>
<dbReference type="Gene3D" id="3.30.559.10">
    <property type="entry name" value="Chloramphenicol acetyltransferase-like domain"/>
    <property type="match status" value="2"/>
</dbReference>
<reference evidence="4" key="1">
    <citation type="submission" date="2019-11" db="EMBL/GenBank/DDBJ databases">
        <authorList>
            <person name="Liu Y."/>
            <person name="Hou J."/>
            <person name="Li T.-Q."/>
            <person name="Guan C.-H."/>
            <person name="Wu X."/>
            <person name="Wu H.-Z."/>
            <person name="Ling F."/>
            <person name="Zhang R."/>
            <person name="Shi X.-G."/>
            <person name="Ren J.-P."/>
            <person name="Chen E.-F."/>
            <person name="Sun J.-M."/>
        </authorList>
    </citation>
    <scope>NUCLEOTIDE SEQUENCE</scope>
    <source>
        <strain evidence="4">Adult_tree_wgs_1</strain>
        <tissue evidence="4">Leaves</tissue>
    </source>
</reference>
<dbReference type="Proteomes" id="UP000626092">
    <property type="component" value="Unassembled WGS sequence"/>
</dbReference>
<evidence type="ECO:0000313" key="4">
    <source>
        <dbReference type="EMBL" id="KAF7135488.1"/>
    </source>
</evidence>
<dbReference type="PANTHER" id="PTHR31623">
    <property type="entry name" value="F21J9.9"/>
    <property type="match status" value="1"/>
</dbReference>
<comment type="caution">
    <text evidence="4">The sequence shown here is derived from an EMBL/GenBank/DDBJ whole genome shotgun (WGS) entry which is preliminary data.</text>
</comment>
<name>A0A834LGD6_RHOSS</name>
<accession>A0A834LGD6</accession>
<evidence type="ECO:0000313" key="5">
    <source>
        <dbReference type="Proteomes" id="UP000626092"/>
    </source>
</evidence>
<keyword evidence="5" id="KW-1185">Reference proteome</keyword>
<dbReference type="OrthoDB" id="671439at2759"/>
<evidence type="ECO:0000256" key="1">
    <source>
        <dbReference type="ARBA" id="ARBA00009861"/>
    </source>
</evidence>
<dbReference type="InterPro" id="IPR023213">
    <property type="entry name" value="CAT-like_dom_sf"/>
</dbReference>
<dbReference type="Pfam" id="PF02458">
    <property type="entry name" value="Transferase"/>
    <property type="match status" value="1"/>
</dbReference>
<evidence type="ECO:0000256" key="3">
    <source>
        <dbReference type="ARBA" id="ARBA00023315"/>
    </source>
</evidence>
<dbReference type="PANTHER" id="PTHR31623:SF105">
    <property type="entry name" value="VINORINE SYNTHASE-LIKE"/>
    <property type="match status" value="1"/>
</dbReference>
<keyword evidence="3" id="KW-0012">Acyltransferase</keyword>
<dbReference type="GO" id="GO:0016746">
    <property type="term" value="F:acyltransferase activity"/>
    <property type="evidence" value="ECO:0007669"/>
    <property type="project" value="UniProtKB-KW"/>
</dbReference>
<dbReference type="AlphaFoldDB" id="A0A834LGD6"/>
<protein>
    <submittedName>
        <fullName evidence="4">Uncharacterized protein</fullName>
    </submittedName>
</protein>
<dbReference type="EMBL" id="WJXA01000008">
    <property type="protein sequence ID" value="KAF7135488.1"/>
    <property type="molecule type" value="Genomic_DNA"/>
</dbReference>
<comment type="similarity">
    <text evidence="1">Belongs to the plant acyltransferase family.</text>
</comment>
<organism evidence="4 5">
    <name type="scientific">Rhododendron simsii</name>
    <name type="common">Sims's rhododendron</name>
    <dbReference type="NCBI Taxonomy" id="118357"/>
    <lineage>
        <taxon>Eukaryota</taxon>
        <taxon>Viridiplantae</taxon>
        <taxon>Streptophyta</taxon>
        <taxon>Embryophyta</taxon>
        <taxon>Tracheophyta</taxon>
        <taxon>Spermatophyta</taxon>
        <taxon>Magnoliopsida</taxon>
        <taxon>eudicotyledons</taxon>
        <taxon>Gunneridae</taxon>
        <taxon>Pentapetalae</taxon>
        <taxon>asterids</taxon>
        <taxon>Ericales</taxon>
        <taxon>Ericaceae</taxon>
        <taxon>Ericoideae</taxon>
        <taxon>Rhodoreae</taxon>
        <taxon>Rhododendron</taxon>
    </lineage>
</organism>
<keyword evidence="2" id="KW-0808">Transferase</keyword>
<evidence type="ECO:0000256" key="2">
    <source>
        <dbReference type="ARBA" id="ARBA00022679"/>
    </source>
</evidence>